<feature type="region of interest" description="Disordered" evidence="1">
    <location>
        <begin position="1"/>
        <end position="20"/>
    </location>
</feature>
<feature type="compositionally biased region" description="Basic and acidic residues" evidence="1">
    <location>
        <begin position="66"/>
        <end position="82"/>
    </location>
</feature>
<evidence type="ECO:0000313" key="2">
    <source>
        <dbReference type="EMBL" id="MDR6703100.1"/>
    </source>
</evidence>
<gene>
    <name evidence="2" type="ORF">J2W61_002965</name>
</gene>
<feature type="region of interest" description="Disordered" evidence="1">
    <location>
        <begin position="62"/>
        <end position="100"/>
    </location>
</feature>
<comment type="caution">
    <text evidence="2">The sequence shown here is derived from an EMBL/GenBank/DDBJ whole genome shotgun (WGS) entry which is preliminary data.</text>
</comment>
<dbReference type="AlphaFoldDB" id="A0AAW8LW41"/>
<sequence>MNDDVKEKQDRHGYEAREHAPAEQLEKVLLEQHVGKEEKIDRIKIGHRRRIKFAIATRVGKQGRQCKQDRQRHEVKQGDRRCQAANVKQRNDGQRHQHQHVGNVEETQADIAGHHVALNEETDGKNEYSQKDAGNIDCF</sequence>
<name>A0AAW8LW41_AGRTU</name>
<protein>
    <submittedName>
        <fullName evidence="2">Uncharacterized protein</fullName>
    </submittedName>
</protein>
<dbReference type="EMBL" id="JAVDSW010000002">
    <property type="protein sequence ID" value="MDR6703100.1"/>
    <property type="molecule type" value="Genomic_DNA"/>
</dbReference>
<feature type="region of interest" description="Disordered" evidence="1">
    <location>
        <begin position="120"/>
        <end position="139"/>
    </location>
</feature>
<accession>A0AAW8LW41</accession>
<evidence type="ECO:0000313" key="3">
    <source>
        <dbReference type="Proteomes" id="UP001265315"/>
    </source>
</evidence>
<evidence type="ECO:0000256" key="1">
    <source>
        <dbReference type="SAM" id="MobiDB-lite"/>
    </source>
</evidence>
<dbReference type="Proteomes" id="UP001265315">
    <property type="component" value="Unassembled WGS sequence"/>
</dbReference>
<proteinExistence type="predicted"/>
<organism evidence="2 3">
    <name type="scientific">Agrobacterium tumefaciens</name>
    <dbReference type="NCBI Taxonomy" id="358"/>
    <lineage>
        <taxon>Bacteria</taxon>
        <taxon>Pseudomonadati</taxon>
        <taxon>Pseudomonadota</taxon>
        <taxon>Alphaproteobacteria</taxon>
        <taxon>Hyphomicrobiales</taxon>
        <taxon>Rhizobiaceae</taxon>
        <taxon>Rhizobium/Agrobacterium group</taxon>
        <taxon>Agrobacterium</taxon>
        <taxon>Agrobacterium tumefaciens complex</taxon>
    </lineage>
</organism>
<reference evidence="2" key="1">
    <citation type="submission" date="2023-07" db="EMBL/GenBank/DDBJ databases">
        <title>Sorghum-associated microbial communities from plants grown in Nebraska, USA.</title>
        <authorList>
            <person name="Schachtman D."/>
        </authorList>
    </citation>
    <scope>NUCLEOTIDE SEQUENCE</scope>
    <source>
        <strain evidence="2">1457</strain>
    </source>
</reference>